<dbReference type="Proteomes" id="UP000284375">
    <property type="component" value="Unassembled WGS sequence"/>
</dbReference>
<feature type="compositionally biased region" description="Basic and acidic residues" evidence="1">
    <location>
        <begin position="48"/>
        <end position="64"/>
    </location>
</feature>
<dbReference type="EMBL" id="LJZO01000007">
    <property type="protein sequence ID" value="ROW00993.1"/>
    <property type="molecule type" value="Genomic_DNA"/>
</dbReference>
<feature type="compositionally biased region" description="Polar residues" evidence="1">
    <location>
        <begin position="12"/>
        <end position="29"/>
    </location>
</feature>
<gene>
    <name evidence="2" type="ORF">VSDG_02697</name>
</gene>
<dbReference type="AlphaFoldDB" id="A0A423WCK8"/>
<proteinExistence type="predicted"/>
<comment type="caution">
    <text evidence="2">The sequence shown here is derived from an EMBL/GenBank/DDBJ whole genome shotgun (WGS) entry which is preliminary data.</text>
</comment>
<evidence type="ECO:0000313" key="2">
    <source>
        <dbReference type="EMBL" id="ROW00993.1"/>
    </source>
</evidence>
<keyword evidence="3" id="KW-1185">Reference proteome</keyword>
<name>A0A423WCK8_CYTCH</name>
<dbReference type="OrthoDB" id="3502863at2759"/>
<evidence type="ECO:0000313" key="3">
    <source>
        <dbReference type="Proteomes" id="UP000284375"/>
    </source>
</evidence>
<protein>
    <submittedName>
        <fullName evidence="2">Uncharacterized protein</fullName>
    </submittedName>
</protein>
<feature type="region of interest" description="Disordered" evidence="1">
    <location>
        <begin position="1"/>
        <end position="66"/>
    </location>
</feature>
<accession>A0A423WCK8</accession>
<reference evidence="2 3" key="1">
    <citation type="submission" date="2015-09" db="EMBL/GenBank/DDBJ databases">
        <title>Host preference determinants of Valsa canker pathogens revealed by comparative genomics.</title>
        <authorList>
            <person name="Yin Z."/>
            <person name="Huang L."/>
        </authorList>
    </citation>
    <scope>NUCLEOTIDE SEQUENCE [LARGE SCALE GENOMIC DNA]</scope>
    <source>
        <strain evidence="2 3">YSFL</strain>
    </source>
</reference>
<organism evidence="2 3">
    <name type="scientific">Cytospora chrysosperma</name>
    <name type="common">Cytospora canker fungus</name>
    <name type="synonym">Sphaeria chrysosperma</name>
    <dbReference type="NCBI Taxonomy" id="252740"/>
    <lineage>
        <taxon>Eukaryota</taxon>
        <taxon>Fungi</taxon>
        <taxon>Dikarya</taxon>
        <taxon>Ascomycota</taxon>
        <taxon>Pezizomycotina</taxon>
        <taxon>Sordariomycetes</taxon>
        <taxon>Sordariomycetidae</taxon>
        <taxon>Diaporthales</taxon>
        <taxon>Cytosporaceae</taxon>
        <taxon>Cytospora</taxon>
    </lineage>
</organism>
<evidence type="ECO:0000256" key="1">
    <source>
        <dbReference type="SAM" id="MobiDB-lite"/>
    </source>
</evidence>
<sequence>MMSPTDPDLQQIPLSDQSSPAVDGQTASAPTAPARVQASQPRLSEPMDPQRPHVDSEAQLRGGDRGGMCPGRFCFIIPCPIPCDFCII</sequence>